<dbReference type="CDD" id="cd06850">
    <property type="entry name" value="biotinyl_domain"/>
    <property type="match status" value="1"/>
</dbReference>
<keyword evidence="4" id="KW-1185">Reference proteome</keyword>
<reference evidence="3" key="1">
    <citation type="journal article" date="2014" name="Int. J. Syst. Evol. Microbiol.">
        <title>Complete genome of a new Firmicutes species belonging to the dominant human colonic microbiota ('Ruminococcus bicirculans') reveals two chromosomes and a selective capacity to utilize plant glucans.</title>
        <authorList>
            <consortium name="NISC Comparative Sequencing Program"/>
            <person name="Wegmann U."/>
            <person name="Louis P."/>
            <person name="Goesmann A."/>
            <person name="Henrissat B."/>
            <person name="Duncan S.H."/>
            <person name="Flint H.J."/>
        </authorList>
    </citation>
    <scope>NUCLEOTIDE SEQUENCE</scope>
    <source>
        <strain evidence="3">NBRC 109915</strain>
    </source>
</reference>
<sequence>MIEITSEMAGAIVALNFGPGDKVSPGDELVVMESMKMEMPVLSPASGTVSSVSVAEGDVVQAEQVLMTIA</sequence>
<proteinExistence type="predicted"/>
<gene>
    <name evidence="3" type="ORF">GCM10007927_39970</name>
</gene>
<protein>
    <submittedName>
        <fullName evidence="3">Biotinylated protein TB7.3</fullName>
    </submittedName>
</protein>
<organism evidence="3 4">
    <name type="scientific">Sulfitobacter pacificus</name>
    <dbReference type="NCBI Taxonomy" id="1499314"/>
    <lineage>
        <taxon>Bacteria</taxon>
        <taxon>Pseudomonadati</taxon>
        <taxon>Pseudomonadota</taxon>
        <taxon>Alphaproteobacteria</taxon>
        <taxon>Rhodobacterales</taxon>
        <taxon>Roseobacteraceae</taxon>
        <taxon>Sulfitobacter</taxon>
    </lineage>
</organism>
<dbReference type="Proteomes" id="UP001161388">
    <property type="component" value="Unassembled WGS sequence"/>
</dbReference>
<evidence type="ECO:0000313" key="4">
    <source>
        <dbReference type="Proteomes" id="UP001161388"/>
    </source>
</evidence>
<dbReference type="InterPro" id="IPR011053">
    <property type="entry name" value="Single_hybrid_motif"/>
</dbReference>
<reference evidence="3" key="2">
    <citation type="submission" date="2023-01" db="EMBL/GenBank/DDBJ databases">
        <title>Draft genome sequence of Sulfitobacter pacificus strain NBRC 109915.</title>
        <authorList>
            <person name="Sun Q."/>
            <person name="Mori K."/>
        </authorList>
    </citation>
    <scope>NUCLEOTIDE SEQUENCE</scope>
    <source>
        <strain evidence="3">NBRC 109915</strain>
    </source>
</reference>
<dbReference type="PANTHER" id="PTHR45266:SF3">
    <property type="entry name" value="OXALOACETATE DECARBOXYLASE ALPHA CHAIN"/>
    <property type="match status" value="1"/>
</dbReference>
<comment type="caution">
    <text evidence="3">The sequence shown here is derived from an EMBL/GenBank/DDBJ whole genome shotgun (WGS) entry which is preliminary data.</text>
</comment>
<keyword evidence="1" id="KW-0092">Biotin</keyword>
<evidence type="ECO:0000259" key="2">
    <source>
        <dbReference type="PROSITE" id="PS50968"/>
    </source>
</evidence>
<evidence type="ECO:0000313" key="3">
    <source>
        <dbReference type="EMBL" id="GLQ29194.1"/>
    </source>
</evidence>
<dbReference type="PROSITE" id="PS50968">
    <property type="entry name" value="BIOTINYL_LIPOYL"/>
    <property type="match status" value="1"/>
</dbReference>
<accession>A0ABQ5VQ63</accession>
<dbReference type="RefSeq" id="WP_284376440.1">
    <property type="nucleotide sequence ID" value="NZ_BSNL01000007.1"/>
</dbReference>
<evidence type="ECO:0000256" key="1">
    <source>
        <dbReference type="ARBA" id="ARBA00023267"/>
    </source>
</evidence>
<name>A0ABQ5VQ63_9RHOB</name>
<dbReference type="SUPFAM" id="SSF51230">
    <property type="entry name" value="Single hybrid motif"/>
    <property type="match status" value="1"/>
</dbReference>
<feature type="domain" description="Lipoyl-binding" evidence="2">
    <location>
        <begin position="1"/>
        <end position="70"/>
    </location>
</feature>
<dbReference type="PANTHER" id="PTHR45266">
    <property type="entry name" value="OXALOACETATE DECARBOXYLASE ALPHA CHAIN"/>
    <property type="match status" value="1"/>
</dbReference>
<dbReference type="Pfam" id="PF00364">
    <property type="entry name" value="Biotin_lipoyl"/>
    <property type="match status" value="1"/>
</dbReference>
<dbReference type="Gene3D" id="2.40.50.100">
    <property type="match status" value="1"/>
</dbReference>
<dbReference type="InterPro" id="IPR050709">
    <property type="entry name" value="Biotin_Carboxyl_Carrier/Decarb"/>
</dbReference>
<dbReference type="EMBL" id="BSNL01000007">
    <property type="protein sequence ID" value="GLQ29194.1"/>
    <property type="molecule type" value="Genomic_DNA"/>
</dbReference>
<dbReference type="InterPro" id="IPR000089">
    <property type="entry name" value="Biotin_lipoyl"/>
</dbReference>